<feature type="compositionally biased region" description="Basic and acidic residues" evidence="1">
    <location>
        <begin position="239"/>
        <end position="248"/>
    </location>
</feature>
<feature type="compositionally biased region" description="Basic and acidic residues" evidence="1">
    <location>
        <begin position="420"/>
        <end position="442"/>
    </location>
</feature>
<feature type="compositionally biased region" description="Low complexity" evidence="1">
    <location>
        <begin position="499"/>
        <end position="508"/>
    </location>
</feature>
<evidence type="ECO:0000313" key="2">
    <source>
        <dbReference type="EMBL" id="ABA49142.1"/>
    </source>
</evidence>
<feature type="compositionally biased region" description="Basic residues" evidence="1">
    <location>
        <begin position="295"/>
        <end position="313"/>
    </location>
</feature>
<gene>
    <name evidence="2" type="ordered locus">BURPS1710b_0712</name>
</gene>
<dbReference type="Proteomes" id="UP000002700">
    <property type="component" value="Chromosome I"/>
</dbReference>
<sequence>MAGARRRDARVRPVPHAVQRRAAREPARPARADRQRPRHADGVLVARRGAAGHRHRRPDSPRSRLPGRQHARVHVRERAPARRAGGRAAARLAALRDPPRARRRRRRRPRPTRAAARPLRLTDHGSHYATVRRRRPQPALVDARRRADDGRLRIPRDRAHEPVPQGEGRPVGRQPRHRLERDARPRQSARHARRDAARVRHRSVAQARRGRARGDAPSLAGMAAVADPARRAGGAHLRIEARERRAEPARAPVRGRADHGRGAPRRGVREARQREDQRALPDEPLARRAAEGHRHVERARHHEPRHAGARRGNRAVDFPDRRRVQRRSVRQGSVRAHPARRGAPFRGRPAHARPRVFGHDVRRDEGARGIRERGRIGAVRAPVRGRHLGAARLFEAGLRADGARIRGVARAAPLDLPPPRADDPRDRPAHAARAPDLRAARRDRLRRHAARPGHVTPCAQIKRTTGSASTPPRTSCPTRRSRSARGRPATHGRARRSTRSSNRAAGSSTRRRRRARSSSRRARSARSSIRRASRLRRST</sequence>
<dbReference type="KEGG" id="bpm:BURPS1710b_0712"/>
<evidence type="ECO:0000313" key="3">
    <source>
        <dbReference type="Proteomes" id="UP000002700"/>
    </source>
</evidence>
<feature type="compositionally biased region" description="Basic and acidic residues" evidence="1">
    <location>
        <begin position="22"/>
        <end position="41"/>
    </location>
</feature>
<reference evidence="2 3" key="1">
    <citation type="submission" date="2005-09" db="EMBL/GenBank/DDBJ databases">
        <authorList>
            <person name="Woods D.E."/>
            <person name="Nierman W.C."/>
        </authorList>
    </citation>
    <scope>NUCLEOTIDE SEQUENCE [LARGE SCALE GENOMIC DNA]</scope>
    <source>
        <strain evidence="2 3">1710b</strain>
    </source>
</reference>
<feature type="compositionally biased region" description="Basic residues" evidence="1">
    <location>
        <begin position="479"/>
        <end position="498"/>
    </location>
</feature>
<dbReference type="AlphaFoldDB" id="Q3JWC8"/>
<feature type="region of interest" description="Disordered" evidence="1">
    <location>
        <begin position="239"/>
        <end position="364"/>
    </location>
</feature>
<protein>
    <submittedName>
        <fullName evidence="2">Uncharacterized protein</fullName>
    </submittedName>
</protein>
<proteinExistence type="predicted"/>
<feature type="compositionally biased region" description="Low complexity" evidence="1">
    <location>
        <begin position="467"/>
        <end position="478"/>
    </location>
</feature>
<organism evidence="2 3">
    <name type="scientific">Burkholderia pseudomallei (strain 1710b)</name>
    <dbReference type="NCBI Taxonomy" id="320372"/>
    <lineage>
        <taxon>Bacteria</taxon>
        <taxon>Pseudomonadati</taxon>
        <taxon>Pseudomonadota</taxon>
        <taxon>Betaproteobacteria</taxon>
        <taxon>Burkholderiales</taxon>
        <taxon>Burkholderiaceae</taxon>
        <taxon>Burkholderia</taxon>
        <taxon>pseudomallei group</taxon>
    </lineage>
</organism>
<feature type="compositionally biased region" description="Basic and acidic residues" evidence="1">
    <location>
        <begin position="142"/>
        <end position="161"/>
    </location>
</feature>
<feature type="region of interest" description="Disordered" evidence="1">
    <location>
        <begin position="410"/>
        <end position="539"/>
    </location>
</feature>
<dbReference type="EnsemblBacteria" id="ABA49142">
    <property type="protein sequence ID" value="ABA49142"/>
    <property type="gene ID" value="BURPS1710b_0712"/>
</dbReference>
<name>Q3JWC8_BURP1</name>
<feature type="compositionally biased region" description="Low complexity" evidence="1">
    <location>
        <begin position="82"/>
        <end position="96"/>
    </location>
</feature>
<feature type="compositionally biased region" description="Low complexity" evidence="1">
    <location>
        <begin position="330"/>
        <end position="347"/>
    </location>
</feature>
<dbReference type="HOGENOM" id="CLU_504968_0_0_4"/>
<feature type="compositionally biased region" description="Basic residues" evidence="1">
    <location>
        <begin position="187"/>
        <end position="211"/>
    </location>
</feature>
<evidence type="ECO:0000256" key="1">
    <source>
        <dbReference type="SAM" id="MobiDB-lite"/>
    </source>
</evidence>
<accession>Q3JWC8</accession>
<feature type="region of interest" description="Disordered" evidence="1">
    <location>
        <begin position="1"/>
        <end position="219"/>
    </location>
</feature>
<feature type="compositionally biased region" description="Basic and acidic residues" evidence="1">
    <location>
        <begin position="255"/>
        <end position="294"/>
    </location>
</feature>
<dbReference type="EMBL" id="CP000124">
    <property type="protein sequence ID" value="ABA49142.1"/>
    <property type="molecule type" value="Genomic_DNA"/>
</dbReference>
<feature type="compositionally biased region" description="Basic residues" evidence="1">
    <location>
        <begin position="509"/>
        <end position="539"/>
    </location>
</feature>
<feature type="compositionally biased region" description="Basic residues" evidence="1">
    <location>
        <begin position="101"/>
        <end position="111"/>
    </location>
</feature>